<name>A0A2R6PZU4_9APHY</name>
<evidence type="ECO:0000313" key="2">
    <source>
        <dbReference type="Proteomes" id="UP000186601"/>
    </source>
</evidence>
<proteinExistence type="predicted"/>
<feature type="non-terminal residue" evidence="1">
    <location>
        <position position="443"/>
    </location>
</feature>
<reference evidence="1 2" key="1">
    <citation type="submission" date="2018-02" db="EMBL/GenBank/DDBJ databases">
        <title>Genome sequence of the basidiomycete white-rot fungus Phlebia centrifuga.</title>
        <authorList>
            <person name="Granchi Z."/>
            <person name="Peng M."/>
            <person name="de Vries R.P."/>
            <person name="Hilden K."/>
            <person name="Makela M.R."/>
            <person name="Grigoriev I."/>
            <person name="Riley R."/>
        </authorList>
    </citation>
    <scope>NUCLEOTIDE SEQUENCE [LARGE SCALE GENOMIC DNA]</scope>
    <source>
        <strain evidence="1 2">FBCC195</strain>
    </source>
</reference>
<comment type="caution">
    <text evidence="1">The sequence shown here is derived from an EMBL/GenBank/DDBJ whole genome shotgun (WGS) entry which is preliminary data.</text>
</comment>
<dbReference type="OrthoDB" id="2987506at2759"/>
<protein>
    <submittedName>
        <fullName evidence="1">Uncharacterized protein</fullName>
    </submittedName>
</protein>
<keyword evidence="2" id="KW-1185">Reference proteome</keyword>
<gene>
    <name evidence="1" type="ORF">PHLCEN_2v4154</name>
</gene>
<accession>A0A2R6PZU4</accession>
<evidence type="ECO:0000313" key="1">
    <source>
        <dbReference type="EMBL" id="PSR99341.1"/>
    </source>
</evidence>
<sequence>MATYTLTVNVNSADLVPLKEAGYKLCIAKRVNDKYDVVWSGSDFFTKNTFQWNVAFQVFGSQKFEGGLLVGSDTEERTIDFGEICTLDKYGSMHPAHGAKDTSGVLRVENQYGAMHLGVNAKLGEKWSAIYLSDKPFYTGEIKLTPIEKVVIWFDSKSETGTMLVGAITDCIELDFTGSAEPQSVKYASDPKTPGKGGWARGEQFILSSTYHIDTDTFSFEPPSAPLVAKLTDIINSQKDRQPSTLSLSALTEFHEQGAAQTFAQYALEHQPDGIRTWEFTHSGHIVESKLKAQEDQDDDLAVRFLQDAYLSVLYSFQGPKYKRLSFDVHGRSSSPTPVVAPDPRSTGELRIIYANRFQAAAAVNGINAMAQNGLNYAAAVRGEDSESLRVKLSLQFPTGNVDQDRRTIVDPLATALFGGAYNFLLPPLFPHAPQFVYETVQW</sequence>
<dbReference type="AlphaFoldDB" id="A0A2R6PZU4"/>
<dbReference type="Proteomes" id="UP000186601">
    <property type="component" value="Unassembled WGS sequence"/>
</dbReference>
<dbReference type="EMBL" id="MLYV02000420">
    <property type="protein sequence ID" value="PSR99341.1"/>
    <property type="molecule type" value="Genomic_DNA"/>
</dbReference>
<organism evidence="1 2">
    <name type="scientific">Hermanssonia centrifuga</name>
    <dbReference type="NCBI Taxonomy" id="98765"/>
    <lineage>
        <taxon>Eukaryota</taxon>
        <taxon>Fungi</taxon>
        <taxon>Dikarya</taxon>
        <taxon>Basidiomycota</taxon>
        <taxon>Agaricomycotina</taxon>
        <taxon>Agaricomycetes</taxon>
        <taxon>Polyporales</taxon>
        <taxon>Meruliaceae</taxon>
        <taxon>Hermanssonia</taxon>
    </lineage>
</organism>